<feature type="non-terminal residue" evidence="2">
    <location>
        <position position="1"/>
    </location>
</feature>
<dbReference type="Gene3D" id="3.80.10.10">
    <property type="entry name" value="Ribonuclease Inhibitor"/>
    <property type="match status" value="2"/>
</dbReference>
<dbReference type="AlphaFoldDB" id="A0A8J5MPS8"/>
<reference evidence="2" key="1">
    <citation type="journal article" date="2021" name="Sci. Adv.">
        <title>The American lobster genome reveals insights on longevity, neural, and immune adaptations.</title>
        <authorList>
            <person name="Polinski J.M."/>
            <person name="Zimin A.V."/>
            <person name="Clark K.F."/>
            <person name="Kohn A.B."/>
            <person name="Sadowski N."/>
            <person name="Timp W."/>
            <person name="Ptitsyn A."/>
            <person name="Khanna P."/>
            <person name="Romanova D.Y."/>
            <person name="Williams P."/>
            <person name="Greenwood S.J."/>
            <person name="Moroz L.L."/>
            <person name="Walt D.R."/>
            <person name="Bodnar A.G."/>
        </authorList>
    </citation>
    <scope>NUCLEOTIDE SEQUENCE</scope>
    <source>
        <strain evidence="2">GMGI-L3</strain>
    </source>
</reference>
<dbReference type="SUPFAM" id="SSF52047">
    <property type="entry name" value="RNI-like"/>
    <property type="match status" value="1"/>
</dbReference>
<dbReference type="Pfam" id="PF12937">
    <property type="entry name" value="F-box-like"/>
    <property type="match status" value="1"/>
</dbReference>
<dbReference type="Pfam" id="PF19729">
    <property type="entry name" value="LRR_FBXL18"/>
    <property type="match status" value="1"/>
</dbReference>
<dbReference type="PROSITE" id="PS50181">
    <property type="entry name" value="FBOX"/>
    <property type="match status" value="1"/>
</dbReference>
<keyword evidence="3" id="KW-1185">Reference proteome</keyword>
<sequence>MDVNIDILPDEILVKIFRLLPHQDLLAMSCVSNRFNNIVNDRQVVRCLDLQKVYNWTTEEFKTFFLPHTRCQNIQRLQDLSISWPYDMESDNSMQWMGGFNEVKEVLSLLESLHILIHANPVPVLELLGHCTGLKKLVITNHHASRFLSTPGTLSGDSIHVAVCSGSKISPARGGKTTESNNIIITHLPVGVQHCDCDIATCKEYNLKLPHLQDLIIDHADGSFPDHLIMGLLHNILEGCKSSADWRTYWTNTPVYLHAKPFRNQIDIIKNCWRVSLSLTPSVWTMMREAGTLSQMEELLVKGHAPCSMNLTTIVRSCPNLKSLNVMNGLNLTLDIKKVSEILPKLERLSICCQPEQGPSKIAEGIATFHHLTHLTVPICALIETQQVQKTYSNTSGMHFSNGYKRQRLGVPTKNNLSEVELAAFNLVFQNCPMITVLEIGFNKSTSCSPAKIRWECLENVKKLKKLTHLTLDGIPITNGRFLIEIAKGCTELEFLRLKHLGPSGICCYISHLSQALAFCKNLVHLRIEQNYLAPGTAIFKALIECEKLERLFFHAERDMVGFDTSSIDDLIEKRTSLVFVFIVGSQTFKDKCAKLTRKYRYKNLSRPALVVRVRRALWDVFDDKNTETRTTPACHYNDMITFRSWTFDSFT</sequence>
<dbReference type="GO" id="GO:0031146">
    <property type="term" value="P:SCF-dependent proteasomal ubiquitin-dependent protein catabolic process"/>
    <property type="evidence" value="ECO:0007669"/>
    <property type="project" value="InterPro"/>
</dbReference>
<dbReference type="EMBL" id="JAHLQT010033762">
    <property type="protein sequence ID" value="KAG7159229.1"/>
    <property type="molecule type" value="Genomic_DNA"/>
</dbReference>
<dbReference type="InterPro" id="IPR032675">
    <property type="entry name" value="LRR_dom_sf"/>
</dbReference>
<evidence type="ECO:0000313" key="2">
    <source>
        <dbReference type="EMBL" id="KAG7159229.1"/>
    </source>
</evidence>
<dbReference type="PANTHER" id="PTHR38926">
    <property type="entry name" value="F-BOX DOMAIN CONTAINING PROTEIN, EXPRESSED"/>
    <property type="match status" value="1"/>
</dbReference>
<protein>
    <submittedName>
        <fullName evidence="2">F-box/LRR-repeat protein 18-like</fullName>
    </submittedName>
</protein>
<dbReference type="InterPro" id="IPR001810">
    <property type="entry name" value="F-box_dom"/>
</dbReference>
<proteinExistence type="predicted"/>
<gene>
    <name evidence="2" type="primary">Fbxl18-L</name>
    <name evidence="2" type="ORF">Hamer_G016625</name>
</gene>
<evidence type="ECO:0000259" key="1">
    <source>
        <dbReference type="PROSITE" id="PS50181"/>
    </source>
</evidence>
<dbReference type="InterPro" id="IPR045627">
    <property type="entry name" value="FBXL18_LRR"/>
</dbReference>
<accession>A0A8J5MPS8</accession>
<comment type="caution">
    <text evidence="2">The sequence shown here is derived from an EMBL/GenBank/DDBJ whole genome shotgun (WGS) entry which is preliminary data.</text>
</comment>
<dbReference type="SUPFAM" id="SSF81383">
    <property type="entry name" value="F-box domain"/>
    <property type="match status" value="1"/>
</dbReference>
<name>A0A8J5MPS8_HOMAM</name>
<evidence type="ECO:0000313" key="3">
    <source>
        <dbReference type="Proteomes" id="UP000747542"/>
    </source>
</evidence>
<dbReference type="CDD" id="cd09917">
    <property type="entry name" value="F-box_SF"/>
    <property type="match status" value="1"/>
</dbReference>
<dbReference type="Proteomes" id="UP000747542">
    <property type="component" value="Unassembled WGS sequence"/>
</dbReference>
<feature type="domain" description="F-box" evidence="1">
    <location>
        <begin position="2"/>
        <end position="48"/>
    </location>
</feature>
<dbReference type="PANTHER" id="PTHR38926:SF5">
    <property type="entry name" value="F-BOX AND LEUCINE-RICH REPEAT PROTEIN 6"/>
    <property type="match status" value="1"/>
</dbReference>
<dbReference type="SMART" id="SM00256">
    <property type="entry name" value="FBOX"/>
    <property type="match status" value="1"/>
</dbReference>
<organism evidence="2 3">
    <name type="scientific">Homarus americanus</name>
    <name type="common">American lobster</name>
    <dbReference type="NCBI Taxonomy" id="6706"/>
    <lineage>
        <taxon>Eukaryota</taxon>
        <taxon>Metazoa</taxon>
        <taxon>Ecdysozoa</taxon>
        <taxon>Arthropoda</taxon>
        <taxon>Crustacea</taxon>
        <taxon>Multicrustacea</taxon>
        <taxon>Malacostraca</taxon>
        <taxon>Eumalacostraca</taxon>
        <taxon>Eucarida</taxon>
        <taxon>Decapoda</taxon>
        <taxon>Pleocyemata</taxon>
        <taxon>Astacidea</taxon>
        <taxon>Nephropoidea</taxon>
        <taxon>Nephropidae</taxon>
        <taxon>Homarus</taxon>
    </lineage>
</organism>
<dbReference type="InterPro" id="IPR036047">
    <property type="entry name" value="F-box-like_dom_sf"/>
</dbReference>